<keyword evidence="2" id="KW-1185">Reference proteome</keyword>
<dbReference type="EMBL" id="CM045764">
    <property type="protein sequence ID" value="KAI8008426.1"/>
    <property type="molecule type" value="Genomic_DNA"/>
</dbReference>
<proteinExistence type="predicted"/>
<evidence type="ECO:0000313" key="1">
    <source>
        <dbReference type="EMBL" id="KAI8008426.1"/>
    </source>
</evidence>
<protein>
    <submittedName>
        <fullName evidence="1">Uncharacterized protein</fullName>
    </submittedName>
</protein>
<evidence type="ECO:0000313" key="2">
    <source>
        <dbReference type="Proteomes" id="UP001060215"/>
    </source>
</evidence>
<name>A0ACC0H992_9ERIC</name>
<accession>A0ACC0H992</accession>
<sequence length="122" mass="13631">MGPTDKVYGARNGRLGSVNKSFSLWWFCRLQLRQAKTEIVSANKVAYRFLLGVTSNQSVAAESPGSTNRGSPRFQGSWFKNLVSNGAKPSSSSSELETKRRLWFDISSNDQIHQQKDPFSIT</sequence>
<reference evidence="1 2" key="1">
    <citation type="journal article" date="2022" name="Plant J.">
        <title>Chromosome-level genome of Camellia lanceoleosa provides a valuable resource for understanding genome evolution and self-incompatibility.</title>
        <authorList>
            <person name="Gong W."/>
            <person name="Xiao S."/>
            <person name="Wang L."/>
            <person name="Liao Z."/>
            <person name="Chang Y."/>
            <person name="Mo W."/>
            <person name="Hu G."/>
            <person name="Li W."/>
            <person name="Zhao G."/>
            <person name="Zhu H."/>
            <person name="Hu X."/>
            <person name="Ji K."/>
            <person name="Xiang X."/>
            <person name="Song Q."/>
            <person name="Yuan D."/>
            <person name="Jin S."/>
            <person name="Zhang L."/>
        </authorList>
    </citation>
    <scope>NUCLEOTIDE SEQUENCE [LARGE SCALE GENOMIC DNA]</scope>
    <source>
        <strain evidence="1">SQ_2022a</strain>
    </source>
</reference>
<dbReference type="Proteomes" id="UP001060215">
    <property type="component" value="Chromosome 7"/>
</dbReference>
<comment type="caution">
    <text evidence="1">The sequence shown here is derived from an EMBL/GenBank/DDBJ whole genome shotgun (WGS) entry which is preliminary data.</text>
</comment>
<organism evidence="1 2">
    <name type="scientific">Camellia lanceoleosa</name>
    <dbReference type="NCBI Taxonomy" id="1840588"/>
    <lineage>
        <taxon>Eukaryota</taxon>
        <taxon>Viridiplantae</taxon>
        <taxon>Streptophyta</taxon>
        <taxon>Embryophyta</taxon>
        <taxon>Tracheophyta</taxon>
        <taxon>Spermatophyta</taxon>
        <taxon>Magnoliopsida</taxon>
        <taxon>eudicotyledons</taxon>
        <taxon>Gunneridae</taxon>
        <taxon>Pentapetalae</taxon>
        <taxon>asterids</taxon>
        <taxon>Ericales</taxon>
        <taxon>Theaceae</taxon>
        <taxon>Camellia</taxon>
    </lineage>
</organism>
<gene>
    <name evidence="1" type="ORF">LOK49_LG07G00350</name>
</gene>